<dbReference type="AlphaFoldDB" id="A0A4Y8MHQ1"/>
<gene>
    <name evidence="1" type="ORF">E2553_45900</name>
</gene>
<dbReference type="RefSeq" id="WP_134466873.1">
    <property type="nucleotide sequence ID" value="NZ_SNVI01000008.1"/>
</dbReference>
<dbReference type="Proteomes" id="UP000297385">
    <property type="component" value="Unassembled WGS sequence"/>
</dbReference>
<protein>
    <submittedName>
        <fullName evidence="1">Uncharacterized protein</fullName>
    </submittedName>
</protein>
<reference evidence="1 2" key="1">
    <citation type="submission" date="2019-03" db="EMBL/GenBank/DDBJ databases">
        <title>Complete Genome Sequence of Paraburkholderia dipogonis ICMP 19430T, a Nitrogen-fixing Symbiont of the South African Invasive Legume Dipogon lignosus in New Zealand.</title>
        <authorList>
            <person name="De Meyer S.E."/>
        </authorList>
    </citation>
    <scope>NUCLEOTIDE SEQUENCE [LARGE SCALE GENOMIC DNA]</scope>
    <source>
        <strain evidence="1 2">ICMP 19430</strain>
    </source>
</reference>
<name>A0A4Y8MHQ1_9BURK</name>
<evidence type="ECO:0000313" key="1">
    <source>
        <dbReference type="EMBL" id="TFE36961.1"/>
    </source>
</evidence>
<accession>A0A4Y8MHQ1</accession>
<proteinExistence type="predicted"/>
<evidence type="ECO:0000313" key="2">
    <source>
        <dbReference type="Proteomes" id="UP000297385"/>
    </source>
</evidence>
<dbReference type="EMBL" id="SNVI01000008">
    <property type="protein sequence ID" value="TFE36961.1"/>
    <property type="molecule type" value="Genomic_DNA"/>
</dbReference>
<organism evidence="1 2">
    <name type="scientific">Paraburkholderia dipogonis</name>
    <dbReference type="NCBI Taxonomy" id="1211383"/>
    <lineage>
        <taxon>Bacteria</taxon>
        <taxon>Pseudomonadati</taxon>
        <taxon>Pseudomonadota</taxon>
        <taxon>Betaproteobacteria</taxon>
        <taxon>Burkholderiales</taxon>
        <taxon>Burkholderiaceae</taxon>
        <taxon>Paraburkholderia</taxon>
    </lineage>
</organism>
<comment type="caution">
    <text evidence="1">The sequence shown here is derived from an EMBL/GenBank/DDBJ whole genome shotgun (WGS) entry which is preliminary data.</text>
</comment>
<sequence length="73" mass="8131">MFKMIVGRFEIVATSGIKNGSARVGKSEAQAYDVIDRRKTGIVTPEKRGVELDDAWTYCVRHQGRARGIALLH</sequence>